<accession>A0A7R9I389</accession>
<dbReference type="SUPFAM" id="SSF55048">
    <property type="entry name" value="Probable ACP-binding domain of malonyl-CoA ACP transacylase"/>
    <property type="match status" value="1"/>
</dbReference>
<dbReference type="SMART" id="SM00827">
    <property type="entry name" value="PKS_AT"/>
    <property type="match status" value="1"/>
</dbReference>
<dbReference type="PANTHER" id="PTHR43775:SF23">
    <property type="entry name" value="FATTY ACID SYNTHASE 3"/>
    <property type="match status" value="1"/>
</dbReference>
<dbReference type="UniPathway" id="UPA00094"/>
<dbReference type="Pfam" id="PF22936">
    <property type="entry name" value="Pol_BBD"/>
    <property type="match status" value="1"/>
</dbReference>
<dbReference type="GO" id="GO:0004312">
    <property type="term" value="F:fatty acid synthase activity"/>
    <property type="evidence" value="ECO:0007669"/>
    <property type="project" value="TreeGrafter"/>
</dbReference>
<sequence length="399" mass="44424">MHRNLKLADDSATQVKVEDDVQITTANSVTDSITLKDTFYVPDLRTNLISVAKIVDYNNKVTFEKNRVTIKDINGGRFNEEESSHKDVEISPNTLEDDEPFLGFEVNNDPLMLDIGERKAHKGAASTESDMLAERGPSRPKLLCTRRRGRQDIAPNNDPPYGLGYKDVKDLCPPEIDVACHNSSNSSTISGPEEIVKTFVEELTKENIFAKAVNVANIAYHSRYIKPAAPKLLKYLKQLVTNPKPRSSKWVSSSVPESEWETPLAKYSSAEYHTNNLLSPVLFEESTKFIPNNAIVIEIAPHGLLQAIIRKSFGSDCIHIPLTLRGHPNSHQFLLAAFGKFVAQSIKPVPSSAVSSISRYSLTLISRDMEPRVQLGKPARYGYSNGLYPPVLIHKKITI</sequence>
<dbReference type="EMBL" id="OD567687">
    <property type="protein sequence ID" value="CAD7446025.1"/>
    <property type="molecule type" value="Genomic_DNA"/>
</dbReference>
<dbReference type="PANTHER" id="PTHR43775">
    <property type="entry name" value="FATTY ACID SYNTHASE"/>
    <property type="match status" value="1"/>
</dbReference>
<dbReference type="InterPro" id="IPR001227">
    <property type="entry name" value="Ac_transferase_dom_sf"/>
</dbReference>
<dbReference type="SUPFAM" id="SSF52151">
    <property type="entry name" value="FabD/lysophospholipase-like"/>
    <property type="match status" value="1"/>
</dbReference>
<protein>
    <recommendedName>
        <fullName evidence="1">Malonyl-CoA:ACP transacylase (MAT) domain-containing protein</fullName>
    </recommendedName>
</protein>
<dbReference type="GO" id="GO:0006633">
    <property type="term" value="P:fatty acid biosynthetic process"/>
    <property type="evidence" value="ECO:0007669"/>
    <property type="project" value="UniProtKB-UniPathway"/>
</dbReference>
<dbReference type="InterPro" id="IPR016036">
    <property type="entry name" value="Malonyl_transacylase_ACP-bd"/>
</dbReference>
<gene>
    <name evidence="2" type="ORF">TBIB3V08_LOCUS8365</name>
</gene>
<feature type="domain" description="Malonyl-CoA:ACP transacylase (MAT)" evidence="1">
    <location>
        <begin position="106"/>
        <end position="327"/>
    </location>
</feature>
<dbReference type="InterPro" id="IPR014043">
    <property type="entry name" value="Acyl_transferase_dom"/>
</dbReference>
<dbReference type="Gene3D" id="3.40.366.10">
    <property type="entry name" value="Malonyl-Coenzyme A Acyl Carrier Protein, domain 2"/>
    <property type="match status" value="1"/>
</dbReference>
<dbReference type="InterPro" id="IPR054722">
    <property type="entry name" value="PolX-like_BBD"/>
</dbReference>
<name>A0A7R9I389_9NEOP</name>
<dbReference type="Pfam" id="PF00698">
    <property type="entry name" value="Acyl_transf_1"/>
    <property type="match status" value="1"/>
</dbReference>
<organism evidence="2">
    <name type="scientific">Timema bartmani</name>
    <dbReference type="NCBI Taxonomy" id="61472"/>
    <lineage>
        <taxon>Eukaryota</taxon>
        <taxon>Metazoa</taxon>
        <taxon>Ecdysozoa</taxon>
        <taxon>Arthropoda</taxon>
        <taxon>Hexapoda</taxon>
        <taxon>Insecta</taxon>
        <taxon>Pterygota</taxon>
        <taxon>Neoptera</taxon>
        <taxon>Polyneoptera</taxon>
        <taxon>Phasmatodea</taxon>
        <taxon>Timematodea</taxon>
        <taxon>Timematoidea</taxon>
        <taxon>Timematidae</taxon>
        <taxon>Timema</taxon>
    </lineage>
</organism>
<dbReference type="InterPro" id="IPR016035">
    <property type="entry name" value="Acyl_Trfase/lysoPLipase"/>
</dbReference>
<evidence type="ECO:0000313" key="2">
    <source>
        <dbReference type="EMBL" id="CAD7446025.1"/>
    </source>
</evidence>
<proteinExistence type="predicted"/>
<dbReference type="InterPro" id="IPR050091">
    <property type="entry name" value="PKS_NRPS_Biosynth_Enz"/>
</dbReference>
<dbReference type="Gene3D" id="3.30.70.3290">
    <property type="match status" value="1"/>
</dbReference>
<dbReference type="AlphaFoldDB" id="A0A7R9I389"/>
<reference evidence="2" key="1">
    <citation type="submission" date="2020-11" db="EMBL/GenBank/DDBJ databases">
        <authorList>
            <person name="Tran Van P."/>
        </authorList>
    </citation>
    <scope>NUCLEOTIDE SEQUENCE</scope>
</reference>
<evidence type="ECO:0000259" key="1">
    <source>
        <dbReference type="SMART" id="SM00827"/>
    </source>
</evidence>